<dbReference type="GO" id="GO:0140597">
    <property type="term" value="F:protein carrier chaperone"/>
    <property type="evidence" value="ECO:0007669"/>
    <property type="project" value="EnsemblProtists"/>
</dbReference>
<evidence type="ECO:0000313" key="5">
    <source>
        <dbReference type="Proteomes" id="UP000001064"/>
    </source>
</evidence>
<dbReference type="PANTHER" id="PTHR45809">
    <property type="entry name" value="VIRAL IAP-ASSOCIATED FACTOR HOMOLOG"/>
    <property type="match status" value="1"/>
</dbReference>
<feature type="compositionally biased region" description="Acidic residues" evidence="2">
    <location>
        <begin position="131"/>
        <end position="142"/>
    </location>
</feature>
<dbReference type="eggNOG" id="KOG3170">
    <property type="taxonomic scope" value="Eukaryota"/>
</dbReference>
<evidence type="ECO:0000256" key="2">
    <source>
        <dbReference type="SAM" id="MobiDB-lite"/>
    </source>
</evidence>
<dbReference type="EMBL" id="GL871053">
    <property type="protein sequence ID" value="EGC35656.1"/>
    <property type="molecule type" value="Genomic_DNA"/>
</dbReference>
<dbReference type="InterPro" id="IPR023196">
    <property type="entry name" value="Phosducin_N_dom_sf"/>
</dbReference>
<dbReference type="PRINTS" id="PR00677">
    <property type="entry name" value="PHOSDUCIN"/>
</dbReference>
<feature type="region of interest" description="Disordered" evidence="2">
    <location>
        <begin position="288"/>
        <end position="310"/>
    </location>
</feature>
<dbReference type="GO" id="GO:0005829">
    <property type="term" value="C:cytosol"/>
    <property type="evidence" value="ECO:0007669"/>
    <property type="project" value="EnsemblProtists"/>
</dbReference>
<evidence type="ECO:0000256" key="1">
    <source>
        <dbReference type="ARBA" id="ARBA00009686"/>
    </source>
</evidence>
<dbReference type="InterPro" id="IPR001200">
    <property type="entry name" value="Phosducin"/>
</dbReference>
<dbReference type="KEGG" id="dpp:DICPUDRAFT_151998"/>
<accession>F0ZK86</accession>
<dbReference type="GO" id="GO:0008277">
    <property type="term" value="P:regulation of G protein-coupled receptor signaling pathway"/>
    <property type="evidence" value="ECO:0007669"/>
    <property type="project" value="EnsemblProtists"/>
</dbReference>
<dbReference type="GeneID" id="10501086"/>
<sequence>MEQKILNQILDKFGDGDQETSDIRHHDSGDEGDDHSDNDNNANECCDDDEHKHKDFEPDVEAMTDEQYMEYIQEKEQPKYKSGGNTGVKGVLSDYAEHREKEKQKYLQQKREAIEKLEKMCFTTRDQPEQQPEEDLDSDEEDLERIRRSRLEQWKNKQTQESKPVKKVFGYLKQIDSSQYIDELDNEPSNVFVIVHLYQTYIPECVLVNQYLTQMAIKYRYVKFLKIVSTEAKKNYHDAALPSILVYKGGELVISFVPITEELGRSFDKEDLELLFASYDIIPNPMKKTNDWESSLSRQKQFESDSDYDD</sequence>
<dbReference type="OMA" id="GIIEMMP"/>
<dbReference type="AlphaFoldDB" id="F0ZK86"/>
<dbReference type="GO" id="GO:0043326">
    <property type="term" value="P:chemotaxis to folate"/>
    <property type="evidence" value="ECO:0007669"/>
    <property type="project" value="EnsemblProtists"/>
</dbReference>
<feature type="domain" description="Phosducin" evidence="3">
    <location>
        <begin position="138"/>
        <end position="284"/>
    </location>
</feature>
<proteinExistence type="inferred from homology"/>
<name>F0ZK86_DICPU</name>
<dbReference type="Gene3D" id="1.10.168.10">
    <property type="entry name" value="Phosducin, domain 2"/>
    <property type="match status" value="1"/>
</dbReference>
<dbReference type="FunCoup" id="F0ZK86">
    <property type="interactions" value="164"/>
</dbReference>
<dbReference type="InterPro" id="IPR051498">
    <property type="entry name" value="Phosducin-like_chap/apop_reg"/>
</dbReference>
<dbReference type="Proteomes" id="UP000001064">
    <property type="component" value="Unassembled WGS sequence"/>
</dbReference>
<dbReference type="SUPFAM" id="SSF52833">
    <property type="entry name" value="Thioredoxin-like"/>
    <property type="match status" value="1"/>
</dbReference>
<organism evidence="4 5">
    <name type="scientific">Dictyostelium purpureum</name>
    <name type="common">Slime mold</name>
    <dbReference type="NCBI Taxonomy" id="5786"/>
    <lineage>
        <taxon>Eukaryota</taxon>
        <taxon>Amoebozoa</taxon>
        <taxon>Evosea</taxon>
        <taxon>Eumycetozoa</taxon>
        <taxon>Dictyostelia</taxon>
        <taxon>Dictyosteliales</taxon>
        <taxon>Dictyosteliaceae</taxon>
        <taxon>Dictyostelium</taxon>
    </lineage>
</organism>
<dbReference type="GO" id="GO:0006457">
    <property type="term" value="P:protein folding"/>
    <property type="evidence" value="ECO:0000318"/>
    <property type="project" value="GO_Central"/>
</dbReference>
<protein>
    <recommendedName>
        <fullName evidence="3">Phosducin domain-containing protein</fullName>
    </recommendedName>
</protein>
<dbReference type="CDD" id="cd02987">
    <property type="entry name" value="Phd_like_Phd"/>
    <property type="match status" value="1"/>
</dbReference>
<dbReference type="Gene3D" id="3.40.30.10">
    <property type="entry name" value="Glutaredoxin"/>
    <property type="match status" value="1"/>
</dbReference>
<dbReference type="InterPro" id="IPR036249">
    <property type="entry name" value="Thioredoxin-like_sf"/>
</dbReference>
<dbReference type="GO" id="GO:1902605">
    <property type="term" value="P:heterotrimeric G-protein complex assembly"/>
    <property type="evidence" value="ECO:0007669"/>
    <property type="project" value="EnsemblProtists"/>
</dbReference>
<dbReference type="Pfam" id="PF02114">
    <property type="entry name" value="Phosducin"/>
    <property type="match status" value="1"/>
</dbReference>
<dbReference type="GO" id="GO:0005737">
    <property type="term" value="C:cytoplasm"/>
    <property type="evidence" value="ECO:0000318"/>
    <property type="project" value="GO_Central"/>
</dbReference>
<feature type="region of interest" description="Disordered" evidence="2">
    <location>
        <begin position="123"/>
        <end position="142"/>
    </location>
</feature>
<dbReference type="OrthoDB" id="45518at2759"/>
<keyword evidence="5" id="KW-1185">Reference proteome</keyword>
<comment type="similarity">
    <text evidence="1">Belongs to the phosducin family.</text>
</comment>
<evidence type="ECO:0000313" key="4">
    <source>
        <dbReference type="EMBL" id="EGC35656.1"/>
    </source>
</evidence>
<dbReference type="GO" id="GO:0072659">
    <property type="term" value="P:protein localization to plasma membrane"/>
    <property type="evidence" value="ECO:0007669"/>
    <property type="project" value="EnsemblProtists"/>
</dbReference>
<dbReference type="InParanoid" id="F0ZK86"/>
<dbReference type="InterPro" id="IPR024253">
    <property type="entry name" value="Phosducin_thioredoxin-like_dom"/>
</dbReference>
<dbReference type="VEuPathDB" id="AmoebaDB:DICPUDRAFT_151998"/>
<feature type="region of interest" description="Disordered" evidence="2">
    <location>
        <begin position="1"/>
        <end position="61"/>
    </location>
</feature>
<reference evidence="5" key="1">
    <citation type="journal article" date="2011" name="Genome Biol.">
        <title>Comparative genomics of the social amoebae Dictyostelium discoideum and Dictyostelium purpureum.</title>
        <authorList>
            <consortium name="US DOE Joint Genome Institute (JGI-PGF)"/>
            <person name="Sucgang R."/>
            <person name="Kuo A."/>
            <person name="Tian X."/>
            <person name="Salerno W."/>
            <person name="Parikh A."/>
            <person name="Feasley C.L."/>
            <person name="Dalin E."/>
            <person name="Tu H."/>
            <person name="Huang E."/>
            <person name="Barry K."/>
            <person name="Lindquist E."/>
            <person name="Shapiro H."/>
            <person name="Bruce D."/>
            <person name="Schmutz J."/>
            <person name="Salamov A."/>
            <person name="Fey P."/>
            <person name="Gaudet P."/>
            <person name="Anjard C."/>
            <person name="Babu M.M."/>
            <person name="Basu S."/>
            <person name="Bushmanova Y."/>
            <person name="van der Wel H."/>
            <person name="Katoh-Kurasawa M."/>
            <person name="Dinh C."/>
            <person name="Coutinho P.M."/>
            <person name="Saito T."/>
            <person name="Elias M."/>
            <person name="Schaap P."/>
            <person name="Kay R.R."/>
            <person name="Henrissat B."/>
            <person name="Eichinger L."/>
            <person name="Rivero F."/>
            <person name="Putnam N.H."/>
            <person name="West C.M."/>
            <person name="Loomis W.F."/>
            <person name="Chisholm R.L."/>
            <person name="Shaulsky G."/>
            <person name="Strassmann J.E."/>
            <person name="Queller D.C."/>
            <person name="Kuspa A."/>
            <person name="Grigoriev I.V."/>
        </authorList>
    </citation>
    <scope>NUCLEOTIDE SEQUENCE [LARGE SCALE GENOMIC DNA]</scope>
    <source>
        <strain evidence="5">QSDP1</strain>
    </source>
</reference>
<dbReference type="RefSeq" id="XP_003287835.1">
    <property type="nucleotide sequence ID" value="XM_003287787.1"/>
</dbReference>
<dbReference type="STRING" id="5786.F0ZK86"/>
<evidence type="ECO:0000259" key="3">
    <source>
        <dbReference type="Pfam" id="PF02114"/>
    </source>
</evidence>
<gene>
    <name evidence="4" type="ORF">DICPUDRAFT_151998</name>
</gene>
<dbReference type="PANTHER" id="PTHR45809:SF2">
    <property type="entry name" value="PHOSDUCIN-LIKE PROTEIN 1"/>
    <property type="match status" value="1"/>
</dbReference>
<dbReference type="GO" id="GO:0043327">
    <property type="term" value="P:chemotaxis to cAMP"/>
    <property type="evidence" value="ECO:0007669"/>
    <property type="project" value="EnsemblProtists"/>
</dbReference>